<keyword evidence="5 8" id="KW-1133">Transmembrane helix</keyword>
<feature type="transmembrane region" description="Helical" evidence="8">
    <location>
        <begin position="125"/>
        <end position="141"/>
    </location>
</feature>
<dbReference type="GO" id="GO:0005886">
    <property type="term" value="C:plasma membrane"/>
    <property type="evidence" value="ECO:0007669"/>
    <property type="project" value="TreeGrafter"/>
</dbReference>
<evidence type="ECO:0000256" key="2">
    <source>
        <dbReference type="ARBA" id="ARBA00008114"/>
    </source>
</evidence>
<feature type="region of interest" description="Disordered" evidence="7">
    <location>
        <begin position="1"/>
        <end position="53"/>
    </location>
</feature>
<dbReference type="NCBIfam" id="TIGR01297">
    <property type="entry name" value="CDF"/>
    <property type="match status" value="1"/>
</dbReference>
<keyword evidence="6 8" id="KW-0472">Membrane</keyword>
<reference evidence="10 11" key="1">
    <citation type="journal article" date="2019" name="Microorganisms">
        <title>Systematic Affiliation and Genome Analysis of Subtercola vilae DB165(T) with Particular Emphasis on Cold Adaptation of an Isolate from a High-Altitude Cold Volcano Lake.</title>
        <authorList>
            <person name="Villalobos A.S."/>
            <person name="Wiese J."/>
            <person name="Imhoff J.F."/>
            <person name="Dorador C."/>
            <person name="Keller A."/>
            <person name="Hentschel U."/>
        </authorList>
    </citation>
    <scope>NUCLEOTIDE SEQUENCE [LARGE SCALE GENOMIC DNA]</scope>
    <source>
        <strain evidence="10 11">DB165</strain>
    </source>
</reference>
<evidence type="ECO:0000256" key="1">
    <source>
        <dbReference type="ARBA" id="ARBA00004141"/>
    </source>
</evidence>
<keyword evidence="3" id="KW-0813">Transport</keyword>
<dbReference type="GO" id="GO:0015093">
    <property type="term" value="F:ferrous iron transmembrane transporter activity"/>
    <property type="evidence" value="ECO:0007669"/>
    <property type="project" value="TreeGrafter"/>
</dbReference>
<comment type="subcellular location">
    <subcellularLocation>
        <location evidence="1">Membrane</location>
        <topology evidence="1">Multi-pass membrane protein</topology>
    </subcellularLocation>
</comment>
<dbReference type="Proteomes" id="UP000306192">
    <property type="component" value="Unassembled WGS sequence"/>
</dbReference>
<dbReference type="SUPFAM" id="SSF160240">
    <property type="entry name" value="Cation efflux protein cytoplasmic domain-like"/>
    <property type="match status" value="1"/>
</dbReference>
<dbReference type="InterPro" id="IPR002524">
    <property type="entry name" value="Cation_efflux"/>
</dbReference>
<feature type="transmembrane region" description="Helical" evidence="8">
    <location>
        <begin position="234"/>
        <end position="253"/>
    </location>
</feature>
<dbReference type="Gene3D" id="3.30.70.1350">
    <property type="entry name" value="Cation efflux protein, cytoplasmic domain"/>
    <property type="match status" value="1"/>
</dbReference>
<evidence type="ECO:0000256" key="5">
    <source>
        <dbReference type="ARBA" id="ARBA00022989"/>
    </source>
</evidence>
<dbReference type="GO" id="GO:0015341">
    <property type="term" value="F:zinc efflux antiporter activity"/>
    <property type="evidence" value="ECO:0007669"/>
    <property type="project" value="TreeGrafter"/>
</dbReference>
<dbReference type="Gene3D" id="1.20.1510.10">
    <property type="entry name" value="Cation efflux protein transmembrane domain"/>
    <property type="match status" value="1"/>
</dbReference>
<comment type="similarity">
    <text evidence="2">Belongs to the cation diffusion facilitator (CDF) transporter (TC 2.A.4) family.</text>
</comment>
<proteinExistence type="inferred from homology"/>
<dbReference type="PANTHER" id="PTHR43840">
    <property type="entry name" value="MITOCHONDRIAL METAL TRANSPORTER 1-RELATED"/>
    <property type="match status" value="1"/>
</dbReference>
<dbReference type="GO" id="GO:0006882">
    <property type="term" value="P:intracellular zinc ion homeostasis"/>
    <property type="evidence" value="ECO:0007669"/>
    <property type="project" value="TreeGrafter"/>
</dbReference>
<gene>
    <name evidence="10" type="ORF">D4765_01105</name>
</gene>
<organism evidence="10 11">
    <name type="scientific">Subtercola vilae</name>
    <dbReference type="NCBI Taxonomy" id="2056433"/>
    <lineage>
        <taxon>Bacteria</taxon>
        <taxon>Bacillati</taxon>
        <taxon>Actinomycetota</taxon>
        <taxon>Actinomycetes</taxon>
        <taxon>Micrococcales</taxon>
        <taxon>Microbacteriaceae</taxon>
        <taxon>Subtercola</taxon>
    </lineage>
</organism>
<dbReference type="OrthoDB" id="9813655at2"/>
<feature type="transmembrane region" description="Helical" evidence="8">
    <location>
        <begin position="259"/>
        <end position="276"/>
    </location>
</feature>
<keyword evidence="11" id="KW-1185">Reference proteome</keyword>
<feature type="transmembrane region" description="Helical" evidence="8">
    <location>
        <begin position="162"/>
        <end position="180"/>
    </location>
</feature>
<dbReference type="SUPFAM" id="SSF161111">
    <property type="entry name" value="Cation efflux protein transmembrane domain-like"/>
    <property type="match status" value="1"/>
</dbReference>
<evidence type="ECO:0000256" key="3">
    <source>
        <dbReference type="ARBA" id="ARBA00022448"/>
    </source>
</evidence>
<evidence type="ECO:0000259" key="9">
    <source>
        <dbReference type="Pfam" id="PF01545"/>
    </source>
</evidence>
<feature type="transmembrane region" description="Helical" evidence="8">
    <location>
        <begin position="192"/>
        <end position="214"/>
    </location>
</feature>
<dbReference type="Pfam" id="PF01545">
    <property type="entry name" value="Cation_efflux"/>
    <property type="match status" value="1"/>
</dbReference>
<dbReference type="RefSeq" id="WP_136640386.1">
    <property type="nucleotide sequence ID" value="NZ_QYRT01000002.1"/>
</dbReference>
<evidence type="ECO:0000313" key="11">
    <source>
        <dbReference type="Proteomes" id="UP000306192"/>
    </source>
</evidence>
<dbReference type="AlphaFoldDB" id="A0A4V4RG67"/>
<feature type="domain" description="Cation efflux protein transmembrane" evidence="9">
    <location>
        <begin position="91"/>
        <end position="284"/>
    </location>
</feature>
<evidence type="ECO:0000256" key="6">
    <source>
        <dbReference type="ARBA" id="ARBA00023136"/>
    </source>
</evidence>
<evidence type="ECO:0000313" key="10">
    <source>
        <dbReference type="EMBL" id="TIH40614.1"/>
    </source>
</evidence>
<evidence type="ECO:0000256" key="7">
    <source>
        <dbReference type="SAM" id="MobiDB-lite"/>
    </source>
</evidence>
<dbReference type="GO" id="GO:0015086">
    <property type="term" value="F:cadmium ion transmembrane transporter activity"/>
    <property type="evidence" value="ECO:0007669"/>
    <property type="project" value="TreeGrafter"/>
</dbReference>
<dbReference type="EMBL" id="QYRT01000002">
    <property type="protein sequence ID" value="TIH40614.1"/>
    <property type="molecule type" value="Genomic_DNA"/>
</dbReference>
<keyword evidence="4 8" id="KW-0812">Transmembrane</keyword>
<dbReference type="InterPro" id="IPR058533">
    <property type="entry name" value="Cation_efflux_TM"/>
</dbReference>
<dbReference type="InterPro" id="IPR050291">
    <property type="entry name" value="CDF_Transporter"/>
</dbReference>
<sequence length="371" mass="39852">MNTPHAHDHEHPHEHEHEHEHGHGHDHEHDHEHGHEHGHGHGHEHGHGHGGHRHPSGIRAFFYGLFVPHSHDAADSIDDALEASTAGVRALKISLFVLLGTTVLQFGVFLVSGSVALLADTIHNFSDALTAVPLWIAFVLARRLATRHYTFGFGRAEDLAGLFIVAVVALSAVVAGWEAIGRFFHPQTVSNLGWVVAAGIIGFAGNEAVAIYRIRVGRQIGSAALVADGVHARIDGFTSQSVVIGAIGVMLGFPLADPIVGLLIAISILILLWGTVRSIGRRLMDGIDPDLLDRAERALLDTTGVISVQRMQLRWVGHRLQGAARIQVGEIALSAADVIVRRAEQNLSEALPNLDDFTIGVASTPPLGRQG</sequence>
<dbReference type="PANTHER" id="PTHR43840:SF15">
    <property type="entry name" value="MITOCHONDRIAL METAL TRANSPORTER 1-RELATED"/>
    <property type="match status" value="1"/>
</dbReference>
<comment type="caution">
    <text evidence="10">The sequence shown here is derived from an EMBL/GenBank/DDBJ whole genome shotgun (WGS) entry which is preliminary data.</text>
</comment>
<evidence type="ECO:0000256" key="4">
    <source>
        <dbReference type="ARBA" id="ARBA00022692"/>
    </source>
</evidence>
<dbReference type="InterPro" id="IPR027469">
    <property type="entry name" value="Cation_efflux_TMD_sf"/>
</dbReference>
<dbReference type="FunFam" id="1.20.1510.10:FF:000006">
    <property type="entry name" value="Divalent cation efflux transporter"/>
    <property type="match status" value="1"/>
</dbReference>
<name>A0A4V4RG67_9MICO</name>
<dbReference type="InterPro" id="IPR036837">
    <property type="entry name" value="Cation_efflux_CTD_sf"/>
</dbReference>
<evidence type="ECO:0000256" key="8">
    <source>
        <dbReference type="SAM" id="Phobius"/>
    </source>
</evidence>
<protein>
    <submittedName>
        <fullName evidence="10">Cation transporter</fullName>
    </submittedName>
</protein>
<accession>A0A4V4RG67</accession>
<feature type="compositionally biased region" description="Basic and acidic residues" evidence="7">
    <location>
        <begin position="1"/>
        <end position="47"/>
    </location>
</feature>
<feature type="transmembrane region" description="Helical" evidence="8">
    <location>
        <begin position="95"/>
        <end position="119"/>
    </location>
</feature>